<organism evidence="2 3">
    <name type="scientific">Trypanosoma rangeli SC58</name>
    <dbReference type="NCBI Taxonomy" id="429131"/>
    <lineage>
        <taxon>Eukaryota</taxon>
        <taxon>Discoba</taxon>
        <taxon>Euglenozoa</taxon>
        <taxon>Kinetoplastea</taxon>
        <taxon>Metakinetoplastina</taxon>
        <taxon>Trypanosomatida</taxon>
        <taxon>Trypanosomatidae</taxon>
        <taxon>Trypanosoma</taxon>
        <taxon>Herpetosoma</taxon>
    </lineage>
</organism>
<feature type="region of interest" description="Disordered" evidence="1">
    <location>
        <begin position="130"/>
        <end position="157"/>
    </location>
</feature>
<keyword evidence="2" id="KW-0436">Ligase</keyword>
<comment type="caution">
    <text evidence="2">The sequence shown here is derived from an EMBL/GenBank/DDBJ whole genome shotgun (WGS) entry which is preliminary data.</text>
</comment>
<evidence type="ECO:0000256" key="1">
    <source>
        <dbReference type="SAM" id="MobiDB-lite"/>
    </source>
</evidence>
<protein>
    <submittedName>
        <fullName evidence="2">Tubulin-tyrosine ligase-like protein</fullName>
    </submittedName>
</protein>
<feature type="compositionally biased region" description="Polar residues" evidence="1">
    <location>
        <begin position="20"/>
        <end position="36"/>
    </location>
</feature>
<keyword evidence="3" id="KW-1185">Reference proteome</keyword>
<sequence>MCQPLAAQNVTGTKCERGTDITSSTSTPATNSLPQQQVLRTSSSLTGGTQEQVVEVADLIEERRACEDAKLCNFRRIYPTTDAQHQLVYDAILAQARTQFGSPRPSWVSSPAPTSPQTTEERYRRFDALSAGRPTPPRAAFGTSLRDRSALPTPCEPASDVSINSLSNISTYSMGQQMQRLCEDMKLSQCRGKLTPRAGSFFSSAVGSKSSVRNNNQHPIDEPSDPTSLTGTATTNLAPERKRPVLGRISMGTNAEGPLRKPHIINTKLAPCGSPSITPVGNPPPTMERLEEMRSLQERLDQEAECELSPSHDSAEGSSFVLEEEE</sequence>
<feature type="region of interest" description="Disordered" evidence="1">
    <location>
        <begin position="204"/>
        <end position="244"/>
    </location>
</feature>
<gene>
    <name evidence="2" type="ORF">TRSC58_02376</name>
</gene>
<accession>A0A061J4U4</accession>
<feature type="compositionally biased region" description="Polar residues" evidence="1">
    <location>
        <begin position="101"/>
        <end position="118"/>
    </location>
</feature>
<dbReference type="EMBL" id="AUPL01002376">
    <property type="protein sequence ID" value="ESL09899.1"/>
    <property type="molecule type" value="Genomic_DNA"/>
</dbReference>
<feature type="compositionally biased region" description="Low complexity" evidence="1">
    <location>
        <begin position="204"/>
        <end position="213"/>
    </location>
</feature>
<name>A0A061J4U4_TRYRA</name>
<dbReference type="GO" id="GO:0016874">
    <property type="term" value="F:ligase activity"/>
    <property type="evidence" value="ECO:0007669"/>
    <property type="project" value="UniProtKB-KW"/>
</dbReference>
<proteinExistence type="predicted"/>
<evidence type="ECO:0000313" key="3">
    <source>
        <dbReference type="Proteomes" id="UP000031737"/>
    </source>
</evidence>
<dbReference type="AlphaFoldDB" id="A0A061J4U4"/>
<dbReference type="VEuPathDB" id="TriTrypDB:TRSC58_02376"/>
<reference evidence="2 3" key="1">
    <citation type="submission" date="2013-07" db="EMBL/GenBank/DDBJ databases">
        <authorList>
            <person name="Stoco P.H."/>
            <person name="Wagner G."/>
            <person name="Gerber A."/>
            <person name="Zaha A."/>
            <person name="Thompson C."/>
            <person name="Bartholomeu D.C."/>
            <person name="Luckemeyer D.D."/>
            <person name="Bahia D."/>
            <person name="Loreto E."/>
            <person name="Prestes E.B."/>
            <person name="Lima F.M."/>
            <person name="Rodrigues-Luiz G."/>
            <person name="Vallejo G.A."/>
            <person name="Filho J.F."/>
            <person name="Monteiro K.M."/>
            <person name="Tyler K.M."/>
            <person name="de Almeida L.G."/>
            <person name="Ortiz M.F."/>
            <person name="Siervo M.A."/>
            <person name="de Moraes M.H."/>
            <person name="Cunha O.L."/>
            <person name="Mendonca-Neto R."/>
            <person name="Silva R."/>
            <person name="Teixeira S.M."/>
            <person name="Murta S.M."/>
            <person name="Sincero T.C."/>
            <person name="Mendes T.A."/>
            <person name="Urmenyi T.P."/>
            <person name="Silva V.G."/>
            <person name="da Rocha W.D."/>
            <person name="Andersson B."/>
            <person name="Romanha A.J."/>
            <person name="Steindel M."/>
            <person name="de Vasconcelos A.T."/>
            <person name="Grisard E.C."/>
        </authorList>
    </citation>
    <scope>NUCLEOTIDE SEQUENCE [LARGE SCALE GENOMIC DNA]</scope>
    <source>
        <strain evidence="2 3">SC58</strain>
    </source>
</reference>
<feature type="region of interest" description="Disordered" evidence="1">
    <location>
        <begin position="297"/>
        <end position="326"/>
    </location>
</feature>
<evidence type="ECO:0000313" key="2">
    <source>
        <dbReference type="EMBL" id="ESL09899.1"/>
    </source>
</evidence>
<dbReference type="Proteomes" id="UP000031737">
    <property type="component" value="Unassembled WGS sequence"/>
</dbReference>
<dbReference type="OrthoDB" id="202825at2759"/>
<feature type="region of interest" description="Disordered" evidence="1">
    <location>
        <begin position="16"/>
        <end position="36"/>
    </location>
</feature>
<feature type="compositionally biased region" description="Polar residues" evidence="1">
    <location>
        <begin position="225"/>
        <end position="237"/>
    </location>
</feature>
<feature type="region of interest" description="Disordered" evidence="1">
    <location>
        <begin position="101"/>
        <end position="120"/>
    </location>
</feature>